<keyword evidence="2" id="KW-1133">Transmembrane helix</keyword>
<evidence type="ECO:0000313" key="4">
    <source>
        <dbReference type="Proteomes" id="UP000250043"/>
    </source>
</evidence>
<feature type="region of interest" description="Disordered" evidence="1">
    <location>
        <begin position="1"/>
        <end position="33"/>
    </location>
</feature>
<evidence type="ECO:0000256" key="2">
    <source>
        <dbReference type="SAM" id="Phobius"/>
    </source>
</evidence>
<feature type="compositionally biased region" description="Low complexity" evidence="1">
    <location>
        <begin position="1"/>
        <end position="21"/>
    </location>
</feature>
<dbReference type="Proteomes" id="UP000250043">
    <property type="component" value="Unassembled WGS sequence"/>
</dbReference>
<accession>A0A8E2AUE7</accession>
<keyword evidence="2" id="KW-0812">Transmembrane</keyword>
<reference evidence="3 4" key="1">
    <citation type="submission" date="2016-07" db="EMBL/GenBank/DDBJ databases">
        <title>Draft genome of the white-rot fungus Obba rivulosa 3A-2.</title>
        <authorList>
            <consortium name="DOE Joint Genome Institute"/>
            <person name="Miettinen O."/>
            <person name="Riley R."/>
            <person name="Acob R."/>
            <person name="Barry K."/>
            <person name="Cullen D."/>
            <person name="De Vries R."/>
            <person name="Hainaut M."/>
            <person name="Hatakka A."/>
            <person name="Henrissat B."/>
            <person name="Hilden K."/>
            <person name="Kuo R."/>
            <person name="Labutti K."/>
            <person name="Lipzen A."/>
            <person name="Makela M.R."/>
            <person name="Sandor L."/>
            <person name="Spatafora J.W."/>
            <person name="Grigoriev I.V."/>
            <person name="Hibbett D.S."/>
        </authorList>
    </citation>
    <scope>NUCLEOTIDE SEQUENCE [LARGE SCALE GENOMIC DNA]</scope>
    <source>
        <strain evidence="3 4">3A-2</strain>
    </source>
</reference>
<sequence length="516" mass="56881">MSTRPSFGSTTGLISGLSSPSRQAFSGGTKSGGKKKLKELTLVKASRAGVVPLAPEFIVGIAITLSVLFILSLLCVFLGADYEESAFQKRLDKVATENPGIVIIGDNVDVDVDEPSVGFRWSILGCGDDFVLPGSEGIHDSSLCGLPAMPLSIYVDSQVFPAVVYDPAQFPTVNGTARRLNIDNLYQFDSDHVLDVHEQRLYPFDTYRLTTTLRAQCSKTNKSLPIRGLWTVTEVSSFDIANTDTASRIANSHGTQVPSRDISVTMRRPGHARAITMLLFILAWMLAHATIGCAVIAWSSDDKRRLLRHFEYVFVTILIIPALRDTMPDAPGLDGEFTSLCHTVGFFPQMLLAGMSAISVLLMLATRELQGAEEQPTVLTQVRDDRPRASEQFREGMRRLRRAVTSVDFNKHLSNLGRSVKLGDRTRRHGRQGSLGWDYSRVESYVDRNSRAGSDIQGTDTDRLSCVPDFHRPSSKFALMRVPSLASSRGYSKSKSRLATIRQPKQTGISYSEWVV</sequence>
<evidence type="ECO:0000256" key="1">
    <source>
        <dbReference type="SAM" id="MobiDB-lite"/>
    </source>
</evidence>
<dbReference type="OrthoDB" id="2117972at2759"/>
<evidence type="ECO:0008006" key="5">
    <source>
        <dbReference type="Google" id="ProtNLM"/>
    </source>
</evidence>
<dbReference type="AlphaFoldDB" id="A0A8E2AUE7"/>
<keyword evidence="2" id="KW-0472">Membrane</keyword>
<feature type="transmembrane region" description="Helical" evidence="2">
    <location>
        <begin position="346"/>
        <end position="365"/>
    </location>
</feature>
<feature type="transmembrane region" description="Helical" evidence="2">
    <location>
        <begin position="275"/>
        <end position="298"/>
    </location>
</feature>
<dbReference type="EMBL" id="KV722389">
    <property type="protein sequence ID" value="OCH91203.1"/>
    <property type="molecule type" value="Genomic_DNA"/>
</dbReference>
<protein>
    <recommendedName>
        <fullName evidence="5">Transmembrane protein</fullName>
    </recommendedName>
</protein>
<proteinExistence type="predicted"/>
<name>A0A8E2AUE7_9APHY</name>
<keyword evidence="4" id="KW-1185">Reference proteome</keyword>
<gene>
    <name evidence="3" type="ORF">OBBRIDRAFT_753513</name>
</gene>
<evidence type="ECO:0000313" key="3">
    <source>
        <dbReference type="EMBL" id="OCH91203.1"/>
    </source>
</evidence>
<organism evidence="3 4">
    <name type="scientific">Obba rivulosa</name>
    <dbReference type="NCBI Taxonomy" id="1052685"/>
    <lineage>
        <taxon>Eukaryota</taxon>
        <taxon>Fungi</taxon>
        <taxon>Dikarya</taxon>
        <taxon>Basidiomycota</taxon>
        <taxon>Agaricomycotina</taxon>
        <taxon>Agaricomycetes</taxon>
        <taxon>Polyporales</taxon>
        <taxon>Gelatoporiaceae</taxon>
        <taxon>Obba</taxon>
    </lineage>
</organism>
<feature type="transmembrane region" description="Helical" evidence="2">
    <location>
        <begin position="57"/>
        <end position="80"/>
    </location>
</feature>